<evidence type="ECO:0000256" key="1">
    <source>
        <dbReference type="ARBA" id="ARBA00023604"/>
    </source>
</evidence>
<gene>
    <name evidence="2" type="ORF">QQZ08_009725</name>
</gene>
<dbReference type="EMBL" id="JAZAVK010000114">
    <property type="protein sequence ID" value="KAK7422004.1"/>
    <property type="molecule type" value="Genomic_DNA"/>
</dbReference>
<dbReference type="PANTHER" id="PTHR34598:SF3">
    <property type="entry name" value="OXIDOREDUCTASE AN1597"/>
    <property type="match status" value="1"/>
</dbReference>
<comment type="caution">
    <text evidence="2">The sequence shown here is derived from an EMBL/GenBank/DDBJ whole genome shotgun (WGS) entry which is preliminary data.</text>
</comment>
<dbReference type="InterPro" id="IPR044053">
    <property type="entry name" value="AsaB-like"/>
</dbReference>
<evidence type="ECO:0000313" key="2">
    <source>
        <dbReference type="EMBL" id="KAK7422004.1"/>
    </source>
</evidence>
<dbReference type="PANTHER" id="PTHR34598">
    <property type="entry name" value="BLL6449 PROTEIN"/>
    <property type="match status" value="1"/>
</dbReference>
<accession>A0ABR1HLK0</accession>
<evidence type="ECO:0000313" key="3">
    <source>
        <dbReference type="Proteomes" id="UP001498421"/>
    </source>
</evidence>
<sequence>MATADRLASMNFIADLPLYHSEKPYNCQSKDLPGGEITNLIFETNSGIVVQDVRGRQNEFTLKEHGFMFLDHESQVKAEVGSMDFIYQYLEETIALLKGQFQADKVICYDLRIRRNVAKEEVTGDKNDRATAMFAVQDVHVDQTLNGGYQRIKRHIRSDEVMHLSKDEWQALIMNVWRPLHHEVEDAPLAFCDYNSVNPDDLLEADRVYETYNGEIYYMKHNPAQKWYYLNHQKPSEVAIFTSFISDPGEDAKFCPHVSFQDKTAPAGCHKRESVEVRAIILRRKRSDV</sequence>
<protein>
    <recommendedName>
        <fullName evidence="4">Methyltransferase</fullName>
    </recommendedName>
</protein>
<keyword evidence="3" id="KW-1185">Reference proteome</keyword>
<comment type="similarity">
    <text evidence="1">Belongs to the asaB hydroxylase/desaturase family.</text>
</comment>
<proteinExistence type="inferred from homology"/>
<evidence type="ECO:0008006" key="4">
    <source>
        <dbReference type="Google" id="ProtNLM"/>
    </source>
</evidence>
<organism evidence="2 3">
    <name type="scientific">Neonectria magnoliae</name>
    <dbReference type="NCBI Taxonomy" id="2732573"/>
    <lineage>
        <taxon>Eukaryota</taxon>
        <taxon>Fungi</taxon>
        <taxon>Dikarya</taxon>
        <taxon>Ascomycota</taxon>
        <taxon>Pezizomycotina</taxon>
        <taxon>Sordariomycetes</taxon>
        <taxon>Hypocreomycetidae</taxon>
        <taxon>Hypocreales</taxon>
        <taxon>Nectriaceae</taxon>
        <taxon>Neonectria</taxon>
    </lineage>
</organism>
<dbReference type="Proteomes" id="UP001498421">
    <property type="component" value="Unassembled WGS sequence"/>
</dbReference>
<dbReference type="NCBIfam" id="NF041278">
    <property type="entry name" value="CmcJ_NvfI_EfuI"/>
    <property type="match status" value="1"/>
</dbReference>
<reference evidence="2 3" key="1">
    <citation type="journal article" date="2025" name="Microbiol. Resour. Announc.">
        <title>Draft genome sequences for Neonectria magnoliae and Neonectria punicea, canker pathogens of Liriodendron tulipifera and Acer saccharum in West Virginia.</title>
        <authorList>
            <person name="Petronek H.M."/>
            <person name="Kasson M.T."/>
            <person name="Metheny A.M."/>
            <person name="Stauder C.M."/>
            <person name="Lovett B."/>
            <person name="Lynch S.C."/>
            <person name="Garnas J.R."/>
            <person name="Kasson L.R."/>
            <person name="Stajich J.E."/>
        </authorList>
    </citation>
    <scope>NUCLEOTIDE SEQUENCE [LARGE SCALE GENOMIC DNA]</scope>
    <source>
        <strain evidence="2 3">NRRL 64651</strain>
    </source>
</reference>
<name>A0ABR1HLK0_9HYPO</name>